<gene>
    <name evidence="1" type="ORF">DMP10_01335</name>
</gene>
<proteinExistence type="predicted"/>
<dbReference type="Proteomes" id="UP000278327">
    <property type="component" value="Unassembled WGS sequence"/>
</dbReference>
<protein>
    <submittedName>
        <fullName evidence="1">Uncharacterized protein</fullName>
    </submittedName>
</protein>
<organism evidence="1 2">
    <name type="scientific">Adlercreutzia equolifaciens subsp. celatus DSM 18785</name>
    <dbReference type="NCBI Taxonomy" id="1121021"/>
    <lineage>
        <taxon>Bacteria</taxon>
        <taxon>Bacillati</taxon>
        <taxon>Actinomycetota</taxon>
        <taxon>Coriobacteriia</taxon>
        <taxon>Eggerthellales</taxon>
        <taxon>Eggerthellaceae</taxon>
        <taxon>Adlercreutzia</taxon>
    </lineage>
</organism>
<dbReference type="AlphaFoldDB" id="A0A3N0AYF1"/>
<name>A0A3N0AYF1_9ACTN</name>
<evidence type="ECO:0000313" key="2">
    <source>
        <dbReference type="Proteomes" id="UP000278327"/>
    </source>
</evidence>
<dbReference type="EMBL" id="QICA01000002">
    <property type="protein sequence ID" value="RNL39604.1"/>
    <property type="molecule type" value="Genomic_DNA"/>
</dbReference>
<comment type="caution">
    <text evidence="1">The sequence shown here is derived from an EMBL/GenBank/DDBJ whole genome shotgun (WGS) entry which is preliminary data.</text>
</comment>
<keyword evidence="2" id="KW-1185">Reference proteome</keyword>
<reference evidence="1 2" key="1">
    <citation type="journal article" date="2019" name="Microbiol. Resour. Announc.">
        <title>Draft Genome Sequences of Type Strains of Gordonibacter faecihominis, Paraeggerthella hongkongensis, Parvibacter caecicola,Slackia equolifaciens, Slackia faecicanis, and Slackia isoflavoniconvertens.</title>
        <authorList>
            <person name="Danylec N."/>
            <person name="Stoll D.A."/>
            <person name="Dotsch A."/>
            <person name="Huch M."/>
        </authorList>
    </citation>
    <scope>NUCLEOTIDE SEQUENCE [LARGE SCALE GENOMIC DNA]</scope>
    <source>
        <strain evidence="1 2">DSM 18785</strain>
    </source>
</reference>
<evidence type="ECO:0000313" key="1">
    <source>
        <dbReference type="EMBL" id="RNL39604.1"/>
    </source>
</evidence>
<accession>A0A3N0AYF1</accession>
<sequence length="80" mass="9036">MMLLFLFGRRASSGRGAYPGRSLLGRHFPRSAKVTPYFPKESVGIAREKGRGRQMPMVDIGNEKGLGRLFLFKPQKLLKK</sequence>